<dbReference type="STRING" id="29563.SAMN02983006_00151"/>
<evidence type="ECO:0000256" key="2">
    <source>
        <dbReference type="ARBA" id="ARBA00004902"/>
    </source>
</evidence>
<keyword evidence="7 8" id="KW-0456">Lyase</keyword>
<evidence type="ECO:0000256" key="7">
    <source>
        <dbReference type="ARBA" id="ARBA00023239"/>
    </source>
</evidence>
<dbReference type="SUPFAM" id="SSF52304">
    <property type="entry name" value="Type II 3-dehydroquinate dehydratase"/>
    <property type="match status" value="1"/>
</dbReference>
<dbReference type="PROSITE" id="PS01029">
    <property type="entry name" value="DEHYDROQUINASE_II"/>
    <property type="match status" value="1"/>
</dbReference>
<dbReference type="GO" id="GO:0019631">
    <property type="term" value="P:quinate catabolic process"/>
    <property type="evidence" value="ECO:0007669"/>
    <property type="project" value="TreeGrafter"/>
</dbReference>
<feature type="binding site" evidence="8">
    <location>
        <position position="74"/>
    </location>
    <ligand>
        <name>substrate</name>
    </ligand>
</feature>
<evidence type="ECO:0000256" key="4">
    <source>
        <dbReference type="ARBA" id="ARBA00011193"/>
    </source>
</evidence>
<dbReference type="NCBIfam" id="TIGR01088">
    <property type="entry name" value="aroQ"/>
    <property type="match status" value="1"/>
</dbReference>
<dbReference type="EMBL" id="FOTI01000001">
    <property type="protein sequence ID" value="SFL09200.1"/>
    <property type="molecule type" value="Genomic_DNA"/>
</dbReference>
<dbReference type="GO" id="GO:0009423">
    <property type="term" value="P:chorismate biosynthetic process"/>
    <property type="evidence" value="ECO:0007669"/>
    <property type="project" value="UniProtKB-UniRule"/>
</dbReference>
<dbReference type="NCBIfam" id="NF003806">
    <property type="entry name" value="PRK05395.1-3"/>
    <property type="match status" value="1"/>
</dbReference>
<dbReference type="GO" id="GO:0008652">
    <property type="term" value="P:amino acid biosynthetic process"/>
    <property type="evidence" value="ECO:0007669"/>
    <property type="project" value="UniProtKB-KW"/>
</dbReference>
<proteinExistence type="inferred from homology"/>
<evidence type="ECO:0000313" key="11">
    <source>
        <dbReference type="EMBL" id="SFL09200.1"/>
    </source>
</evidence>
<gene>
    <name evidence="8" type="primary">aroQ</name>
    <name evidence="11" type="ORF">SAMN02983006_00151</name>
</gene>
<feature type="site" description="Transition state stabilizer" evidence="8 10">
    <location>
        <position position="18"/>
    </location>
</feature>
<evidence type="ECO:0000256" key="6">
    <source>
        <dbReference type="ARBA" id="ARBA00023141"/>
    </source>
</evidence>
<keyword evidence="8" id="KW-0028">Amino-acid biosynthesis</keyword>
<feature type="active site" description="Proton donor" evidence="8 9">
    <location>
        <position position="100"/>
    </location>
</feature>
<evidence type="ECO:0000256" key="1">
    <source>
        <dbReference type="ARBA" id="ARBA00001864"/>
    </source>
</evidence>
<organism evidence="11 12">
    <name type="scientific">Halanaerobium salsuginis</name>
    <dbReference type="NCBI Taxonomy" id="29563"/>
    <lineage>
        <taxon>Bacteria</taxon>
        <taxon>Bacillati</taxon>
        <taxon>Bacillota</taxon>
        <taxon>Clostridia</taxon>
        <taxon>Halanaerobiales</taxon>
        <taxon>Halanaerobiaceae</taxon>
        <taxon>Halanaerobium</taxon>
    </lineage>
</organism>
<dbReference type="GO" id="GO:0009073">
    <property type="term" value="P:aromatic amino acid family biosynthetic process"/>
    <property type="evidence" value="ECO:0007669"/>
    <property type="project" value="UniProtKB-KW"/>
</dbReference>
<keyword evidence="6 8" id="KW-0057">Aromatic amino acid biosynthesis</keyword>
<dbReference type="GO" id="GO:0003855">
    <property type="term" value="F:3-dehydroquinate dehydratase activity"/>
    <property type="evidence" value="ECO:0007669"/>
    <property type="project" value="UniProtKB-UniRule"/>
</dbReference>
<dbReference type="InterPro" id="IPR018509">
    <property type="entry name" value="DHquinase_II_CS"/>
</dbReference>
<dbReference type="PANTHER" id="PTHR21272:SF3">
    <property type="entry name" value="CATABOLIC 3-DEHYDROQUINASE"/>
    <property type="match status" value="1"/>
</dbReference>
<dbReference type="HAMAP" id="MF_00169">
    <property type="entry name" value="AroQ"/>
    <property type="match status" value="1"/>
</dbReference>
<feature type="binding site" evidence="8">
    <location>
        <position position="111"/>
    </location>
    <ligand>
        <name>substrate</name>
    </ligand>
</feature>
<accession>A0A1I4EVR9</accession>
<dbReference type="Gene3D" id="3.40.50.9100">
    <property type="entry name" value="Dehydroquinase, class II"/>
    <property type="match status" value="1"/>
</dbReference>
<feature type="active site" description="Proton acceptor" evidence="8 9">
    <location>
        <position position="23"/>
    </location>
</feature>
<dbReference type="NCBIfam" id="NF003807">
    <property type="entry name" value="PRK05395.1-4"/>
    <property type="match status" value="1"/>
</dbReference>
<keyword evidence="12" id="KW-1185">Reference proteome</keyword>
<comment type="caution">
    <text evidence="8">Lacks conserved residue(s) required for the propagation of feature annotation.</text>
</comment>
<evidence type="ECO:0000256" key="3">
    <source>
        <dbReference type="ARBA" id="ARBA00011037"/>
    </source>
</evidence>
<name>A0A1I4EVR9_9FIRM</name>
<comment type="catalytic activity">
    <reaction evidence="1 8">
        <text>3-dehydroquinate = 3-dehydroshikimate + H2O</text>
        <dbReference type="Rhea" id="RHEA:21096"/>
        <dbReference type="ChEBI" id="CHEBI:15377"/>
        <dbReference type="ChEBI" id="CHEBI:16630"/>
        <dbReference type="ChEBI" id="CHEBI:32364"/>
        <dbReference type="EC" id="4.2.1.10"/>
    </reaction>
</comment>
<evidence type="ECO:0000313" key="12">
    <source>
        <dbReference type="Proteomes" id="UP000199006"/>
    </source>
</evidence>
<dbReference type="AlphaFoldDB" id="A0A1I4EVR9"/>
<protein>
    <recommendedName>
        <fullName evidence="5 8">3-dehydroquinate dehydratase</fullName>
        <shortName evidence="8">3-dehydroquinase</shortName>
        <ecNumber evidence="5 8">4.2.1.10</ecNumber>
    </recommendedName>
    <alternativeName>
        <fullName evidence="8">Type II DHQase</fullName>
    </alternativeName>
</protein>
<dbReference type="PIRSF" id="PIRSF001399">
    <property type="entry name" value="DHquinase_II"/>
    <property type="match status" value="1"/>
</dbReference>
<dbReference type="RefSeq" id="WP_089858126.1">
    <property type="nucleotide sequence ID" value="NZ_FOTI01000001.1"/>
</dbReference>
<dbReference type="Proteomes" id="UP000199006">
    <property type="component" value="Unassembled WGS sequence"/>
</dbReference>
<dbReference type="InterPro" id="IPR001874">
    <property type="entry name" value="DHquinase_II"/>
</dbReference>
<comment type="similarity">
    <text evidence="3 8">Belongs to the type-II 3-dehydroquinase family.</text>
</comment>
<evidence type="ECO:0000256" key="5">
    <source>
        <dbReference type="ARBA" id="ARBA00012060"/>
    </source>
</evidence>
<dbReference type="NCBIfam" id="NF003805">
    <property type="entry name" value="PRK05395.1-2"/>
    <property type="match status" value="1"/>
</dbReference>
<dbReference type="InterPro" id="IPR036441">
    <property type="entry name" value="DHquinase_II_sf"/>
</dbReference>
<dbReference type="PANTHER" id="PTHR21272">
    <property type="entry name" value="CATABOLIC 3-DEHYDROQUINASE"/>
    <property type="match status" value="1"/>
</dbReference>
<dbReference type="UniPathway" id="UPA00053">
    <property type="reaction ID" value="UER00086"/>
</dbReference>
<evidence type="ECO:0000256" key="9">
    <source>
        <dbReference type="PIRSR" id="PIRSR001399-1"/>
    </source>
</evidence>
<comment type="pathway">
    <text evidence="2 8">Metabolic intermediate biosynthesis; chorismate biosynthesis; chorismate from D-erythrose 4-phosphate and phosphoenolpyruvate: step 3/7.</text>
</comment>
<reference evidence="11 12" key="1">
    <citation type="submission" date="2016-10" db="EMBL/GenBank/DDBJ databases">
        <authorList>
            <person name="de Groot N.N."/>
        </authorList>
    </citation>
    <scope>NUCLEOTIDE SEQUENCE [LARGE SCALE GENOMIC DNA]</scope>
    <source>
        <strain evidence="11 12">ATCC 51327</strain>
    </source>
</reference>
<dbReference type="Pfam" id="PF01220">
    <property type="entry name" value="DHquinase_II"/>
    <property type="match status" value="1"/>
</dbReference>
<dbReference type="EC" id="4.2.1.10" evidence="5 8"/>
<dbReference type="OrthoDB" id="9790793at2"/>
<feature type="binding site" evidence="8">
    <location>
        <position position="87"/>
    </location>
    <ligand>
        <name>substrate</name>
    </ligand>
</feature>
<evidence type="ECO:0000256" key="8">
    <source>
        <dbReference type="HAMAP-Rule" id="MF_00169"/>
    </source>
</evidence>
<dbReference type="CDD" id="cd00466">
    <property type="entry name" value="DHQase_II"/>
    <property type="match status" value="1"/>
</dbReference>
<comment type="subunit">
    <text evidence="4 8">Homododecamer.</text>
</comment>
<evidence type="ECO:0000256" key="10">
    <source>
        <dbReference type="PIRSR" id="PIRSR001399-3"/>
    </source>
</evidence>
<comment type="function">
    <text evidence="8">Catalyzes a trans-dehydration via an enolate intermediate.</text>
</comment>
<sequence>MQRVAVIHGPNLNLLGLREPEIYGTTDLATLNNDLAAKAAELNLELDIMQSNHEGEIIDYLHNNFKSLAGIVINPAGLSLTSVVLRDALAAVRLPAIEVHIDNIYKKDDFRQKSITAAATVGQITGLGAFGYLLALEAVADILRREKY</sequence>